<protein>
    <submittedName>
        <fullName evidence="2">Uncharacterized protein</fullName>
    </submittedName>
</protein>
<feature type="region of interest" description="Disordered" evidence="1">
    <location>
        <begin position="163"/>
        <end position="191"/>
    </location>
</feature>
<evidence type="ECO:0000256" key="1">
    <source>
        <dbReference type="SAM" id="MobiDB-lite"/>
    </source>
</evidence>
<accession>A0A481YW78</accession>
<sequence>MSTEEKSIAARGVLSSFLVRLTDSAHTQSDPATRHTVFVEKARLLAGVGVDALRGAVDVDVQSLDDQMKEGFEALLAFIQTAPGGPLSGAPSRQDSPRGAYPLGGGCRPEGPAGLTACTCPSGRGAAPPAWGSIPPFGAARAPHDPYGGYVRRVDAGFGEARAPRVTRRVRPPSDPTNEAHPFHRFRQEEF</sequence>
<reference evidence="2" key="1">
    <citation type="journal article" date="2019" name="MBio">
        <title>Virus Genomes from Deep Sea Sediments Expand the Ocean Megavirome and Support Independent Origins of Viral Gigantism.</title>
        <authorList>
            <person name="Backstrom D."/>
            <person name="Yutin N."/>
            <person name="Jorgensen S.L."/>
            <person name="Dharamshi J."/>
            <person name="Homa F."/>
            <person name="Zaremba-Niedwiedzka K."/>
            <person name="Spang A."/>
            <person name="Wolf Y.I."/>
            <person name="Koonin E.V."/>
            <person name="Ettema T.J."/>
        </authorList>
    </citation>
    <scope>NUCLEOTIDE SEQUENCE</scope>
</reference>
<proteinExistence type="predicted"/>
<gene>
    <name evidence="2" type="ORF">LCMAC103_03690</name>
</gene>
<dbReference type="EMBL" id="MK500340">
    <property type="protein sequence ID" value="QBK87025.1"/>
    <property type="molecule type" value="Genomic_DNA"/>
</dbReference>
<evidence type="ECO:0000313" key="2">
    <source>
        <dbReference type="EMBL" id="QBK87025.1"/>
    </source>
</evidence>
<organism evidence="2">
    <name type="scientific">Marseillevirus LCMAC103</name>
    <dbReference type="NCBI Taxonomy" id="2506604"/>
    <lineage>
        <taxon>Viruses</taxon>
        <taxon>Varidnaviria</taxon>
        <taxon>Bamfordvirae</taxon>
        <taxon>Nucleocytoviricota</taxon>
        <taxon>Megaviricetes</taxon>
        <taxon>Pimascovirales</taxon>
        <taxon>Pimascovirales incertae sedis</taxon>
        <taxon>Marseilleviridae</taxon>
    </lineage>
</organism>
<name>A0A481YW78_9VIRU</name>